<dbReference type="InterPro" id="IPR009936">
    <property type="entry name" value="DUF1468"/>
</dbReference>
<dbReference type="AlphaFoldDB" id="A0A1G6IRM6"/>
<feature type="transmembrane region" description="Helical" evidence="1">
    <location>
        <begin position="126"/>
        <end position="148"/>
    </location>
</feature>
<organism evidence="3 4">
    <name type="scientific">Terribacillus halophilus</name>
    <dbReference type="NCBI Taxonomy" id="361279"/>
    <lineage>
        <taxon>Bacteria</taxon>
        <taxon>Bacillati</taxon>
        <taxon>Bacillota</taxon>
        <taxon>Bacilli</taxon>
        <taxon>Bacillales</taxon>
        <taxon>Bacillaceae</taxon>
        <taxon>Terribacillus</taxon>
    </lineage>
</organism>
<proteinExistence type="predicted"/>
<reference evidence="4" key="1">
    <citation type="submission" date="2016-10" db="EMBL/GenBank/DDBJ databases">
        <authorList>
            <person name="Varghese N."/>
            <person name="Submissions S."/>
        </authorList>
    </citation>
    <scope>NUCLEOTIDE SEQUENCE [LARGE SCALE GENOMIC DNA]</scope>
    <source>
        <strain evidence="4">DSM 21620</strain>
    </source>
</reference>
<keyword evidence="4" id="KW-1185">Reference proteome</keyword>
<dbReference type="EMBL" id="FMZB01000001">
    <property type="protein sequence ID" value="SDC09159.1"/>
    <property type="molecule type" value="Genomic_DNA"/>
</dbReference>
<feature type="domain" description="DUF1468" evidence="2">
    <location>
        <begin position="8"/>
        <end position="149"/>
    </location>
</feature>
<name>A0A1G6IRM6_9BACI</name>
<keyword evidence="1" id="KW-0472">Membrane</keyword>
<keyword evidence="1" id="KW-0812">Transmembrane</keyword>
<evidence type="ECO:0000259" key="2">
    <source>
        <dbReference type="Pfam" id="PF07331"/>
    </source>
</evidence>
<dbReference type="OrthoDB" id="5870591at2"/>
<feature type="transmembrane region" description="Helical" evidence="1">
    <location>
        <begin position="78"/>
        <end position="95"/>
    </location>
</feature>
<gene>
    <name evidence="3" type="ORF">SAMN05421663_101367</name>
</gene>
<accession>A0A1G6IRM6</accession>
<feature type="transmembrane region" description="Helical" evidence="1">
    <location>
        <begin position="38"/>
        <end position="57"/>
    </location>
</feature>
<dbReference type="Proteomes" id="UP000198666">
    <property type="component" value="Unassembled WGS sequence"/>
</dbReference>
<evidence type="ECO:0000256" key="1">
    <source>
        <dbReference type="SAM" id="Phobius"/>
    </source>
</evidence>
<sequence length="149" mass="16837">MKAIKLSVPIFFILFSSVFLIASFNLPKASLGNPDAPIYFPAGLSIIMLIFSIIYLFQELKKLDKENKYIKQMLSGRTPKLIGFTILLGVIYAFVFDRIGFLYSTILYLGGLLFYINGIKKWLVNIIVTIAFSFLSWYAFSVLLGVSLP</sequence>
<dbReference type="STRING" id="361279.SAMN05421663_101367"/>
<feature type="transmembrane region" description="Helical" evidence="1">
    <location>
        <begin position="101"/>
        <end position="119"/>
    </location>
</feature>
<protein>
    <submittedName>
        <fullName evidence="3">Putative tricarboxylic transport membrane protein</fullName>
    </submittedName>
</protein>
<evidence type="ECO:0000313" key="4">
    <source>
        <dbReference type="Proteomes" id="UP000198666"/>
    </source>
</evidence>
<dbReference type="RefSeq" id="WP_093725398.1">
    <property type="nucleotide sequence ID" value="NZ_FMZB01000001.1"/>
</dbReference>
<dbReference type="Pfam" id="PF07331">
    <property type="entry name" value="TctB"/>
    <property type="match status" value="1"/>
</dbReference>
<feature type="transmembrane region" description="Helical" evidence="1">
    <location>
        <begin position="7"/>
        <end position="26"/>
    </location>
</feature>
<keyword evidence="1" id="KW-1133">Transmembrane helix</keyword>
<evidence type="ECO:0000313" key="3">
    <source>
        <dbReference type="EMBL" id="SDC09159.1"/>
    </source>
</evidence>